<proteinExistence type="predicted"/>
<dbReference type="RefSeq" id="WP_135766519.1">
    <property type="nucleotide sequence ID" value="NZ_RQET01000002.1"/>
</dbReference>
<name>A0A4R9GKM0_9LEPT</name>
<dbReference type="Proteomes" id="UP000298458">
    <property type="component" value="Unassembled WGS sequence"/>
</dbReference>
<protein>
    <submittedName>
        <fullName evidence="1">Uncharacterized protein</fullName>
    </submittedName>
</protein>
<organism evidence="1 2">
    <name type="scientific">Leptospira fletcheri</name>
    <dbReference type="NCBI Taxonomy" id="2484981"/>
    <lineage>
        <taxon>Bacteria</taxon>
        <taxon>Pseudomonadati</taxon>
        <taxon>Spirochaetota</taxon>
        <taxon>Spirochaetia</taxon>
        <taxon>Leptospirales</taxon>
        <taxon>Leptospiraceae</taxon>
        <taxon>Leptospira</taxon>
    </lineage>
</organism>
<evidence type="ECO:0000313" key="2">
    <source>
        <dbReference type="Proteomes" id="UP000298458"/>
    </source>
</evidence>
<gene>
    <name evidence="1" type="ORF">EHO60_02055</name>
</gene>
<comment type="caution">
    <text evidence="1">The sequence shown here is derived from an EMBL/GenBank/DDBJ whole genome shotgun (WGS) entry which is preliminary data.</text>
</comment>
<dbReference type="OrthoDB" id="75590at203691"/>
<sequence length="241" mass="27157">MIIKRTYLCILAFRFLYSIPLYAEEKELKQNVVMVGASVLDPVVASTISYERRLSSKFAIGLTLNYTMRDAEIENNFASGCDSQLLSCSNKSSKSSKTGGLAYLRYFPFANSFFITLTLGRQPDYRQNFHLGRDFILGGNQGFTTSSATDIVYRRFNVGYVTLNFGWRWSFWENSFLQTEIGILKEVTGGRSAKAQYDQRIFDPGTQVANISTTLYEQNLAVSSVSKSGNAFFNLSFGKTF</sequence>
<dbReference type="AlphaFoldDB" id="A0A4R9GKM0"/>
<evidence type="ECO:0000313" key="1">
    <source>
        <dbReference type="EMBL" id="TGK13008.1"/>
    </source>
</evidence>
<accession>A0A4R9GKM0</accession>
<reference evidence="1" key="1">
    <citation type="journal article" date="2019" name="PLoS Negl. Trop. Dis.">
        <title>Revisiting the worldwide diversity of Leptospira species in the environment.</title>
        <authorList>
            <person name="Vincent A.T."/>
            <person name="Schiettekatte O."/>
            <person name="Bourhy P."/>
            <person name="Veyrier F.J."/>
            <person name="Picardeau M."/>
        </authorList>
    </citation>
    <scope>NUCLEOTIDE SEQUENCE [LARGE SCALE GENOMIC DNA]</scope>
    <source>
        <strain evidence="1">SSW15</strain>
    </source>
</reference>
<keyword evidence="2" id="KW-1185">Reference proteome</keyword>
<dbReference type="EMBL" id="RQET01000002">
    <property type="protein sequence ID" value="TGK13008.1"/>
    <property type="molecule type" value="Genomic_DNA"/>
</dbReference>